<proteinExistence type="predicted"/>
<evidence type="ECO:0000256" key="1">
    <source>
        <dbReference type="SAM" id="MobiDB-lite"/>
    </source>
</evidence>
<feature type="region of interest" description="Disordered" evidence="1">
    <location>
        <begin position="1"/>
        <end position="23"/>
    </location>
</feature>
<organism evidence="2 3">
    <name type="scientific">Rubroshorea leprosula</name>
    <dbReference type="NCBI Taxonomy" id="152421"/>
    <lineage>
        <taxon>Eukaryota</taxon>
        <taxon>Viridiplantae</taxon>
        <taxon>Streptophyta</taxon>
        <taxon>Embryophyta</taxon>
        <taxon>Tracheophyta</taxon>
        <taxon>Spermatophyta</taxon>
        <taxon>Magnoliopsida</taxon>
        <taxon>eudicotyledons</taxon>
        <taxon>Gunneridae</taxon>
        <taxon>Pentapetalae</taxon>
        <taxon>rosids</taxon>
        <taxon>malvids</taxon>
        <taxon>Malvales</taxon>
        <taxon>Dipterocarpaceae</taxon>
        <taxon>Rubroshorea</taxon>
    </lineage>
</organism>
<reference evidence="2 3" key="1">
    <citation type="journal article" date="2021" name="Commun. Biol.">
        <title>The genome of Shorea leprosula (Dipterocarpaceae) highlights the ecological relevance of drought in aseasonal tropical rainforests.</title>
        <authorList>
            <person name="Ng K.K.S."/>
            <person name="Kobayashi M.J."/>
            <person name="Fawcett J.A."/>
            <person name="Hatakeyama M."/>
            <person name="Paape T."/>
            <person name="Ng C.H."/>
            <person name="Ang C.C."/>
            <person name="Tnah L.H."/>
            <person name="Lee C.T."/>
            <person name="Nishiyama T."/>
            <person name="Sese J."/>
            <person name="O'Brien M.J."/>
            <person name="Copetti D."/>
            <person name="Mohd Noor M.I."/>
            <person name="Ong R.C."/>
            <person name="Putra M."/>
            <person name="Sireger I.Z."/>
            <person name="Indrioko S."/>
            <person name="Kosugi Y."/>
            <person name="Izuno A."/>
            <person name="Isagi Y."/>
            <person name="Lee S.L."/>
            <person name="Shimizu K.K."/>
        </authorList>
    </citation>
    <scope>NUCLEOTIDE SEQUENCE [LARGE SCALE GENOMIC DNA]</scope>
    <source>
        <strain evidence="2">214</strain>
    </source>
</reference>
<sequence>MKQATRGWGDMRNTRNRNKSCQSHKKTIVGLRFEPNTRRVGIEWHGFTDEYNKILNSFKDG</sequence>
<evidence type="ECO:0000313" key="3">
    <source>
        <dbReference type="Proteomes" id="UP001054252"/>
    </source>
</evidence>
<comment type="caution">
    <text evidence="2">The sequence shown here is derived from an EMBL/GenBank/DDBJ whole genome shotgun (WGS) entry which is preliminary data.</text>
</comment>
<name>A0AAV5K6P8_9ROSI</name>
<dbReference type="AlphaFoldDB" id="A0AAV5K6P8"/>
<dbReference type="EMBL" id="BPVZ01000053">
    <property type="protein sequence ID" value="GKV19757.1"/>
    <property type="molecule type" value="Genomic_DNA"/>
</dbReference>
<protein>
    <submittedName>
        <fullName evidence="2">Uncharacterized protein</fullName>
    </submittedName>
</protein>
<evidence type="ECO:0000313" key="2">
    <source>
        <dbReference type="EMBL" id="GKV19757.1"/>
    </source>
</evidence>
<accession>A0AAV5K6P8</accession>
<feature type="compositionally biased region" description="Basic residues" evidence="1">
    <location>
        <begin position="14"/>
        <end position="23"/>
    </location>
</feature>
<dbReference type="Proteomes" id="UP001054252">
    <property type="component" value="Unassembled WGS sequence"/>
</dbReference>
<gene>
    <name evidence="2" type="ORF">SLEP1_g29980</name>
</gene>
<keyword evidence="3" id="KW-1185">Reference proteome</keyword>